<comment type="subcellular location">
    <subcellularLocation>
        <location evidence="1 12">Cytoplasm</location>
    </subcellularLocation>
</comment>
<keyword evidence="8 12" id="KW-0808">Transferase</keyword>
<dbReference type="PANTHER" id="PTHR30027:SF3">
    <property type="entry name" value="16S RRNA (URACIL(1498)-N(3))-METHYLTRANSFERASE"/>
    <property type="match status" value="1"/>
</dbReference>
<dbReference type="EMBL" id="FTOH01000013">
    <property type="protein sequence ID" value="SIT17303.1"/>
    <property type="molecule type" value="Genomic_DNA"/>
</dbReference>
<evidence type="ECO:0000256" key="10">
    <source>
        <dbReference type="ARBA" id="ARBA00025699"/>
    </source>
</evidence>
<dbReference type="EC" id="2.1.1.193" evidence="3 12"/>
<dbReference type="SUPFAM" id="SSF88697">
    <property type="entry name" value="PUA domain-like"/>
    <property type="match status" value="1"/>
</dbReference>
<protein>
    <recommendedName>
        <fullName evidence="4 12">Ribosomal RNA small subunit methyltransferase E</fullName>
        <ecNumber evidence="3 12">2.1.1.193</ecNumber>
    </recommendedName>
</protein>
<comment type="catalytic activity">
    <reaction evidence="11 12">
        <text>uridine(1498) in 16S rRNA + S-adenosyl-L-methionine = N(3)-methyluridine(1498) in 16S rRNA + S-adenosyl-L-homocysteine + H(+)</text>
        <dbReference type="Rhea" id="RHEA:42920"/>
        <dbReference type="Rhea" id="RHEA-COMP:10283"/>
        <dbReference type="Rhea" id="RHEA-COMP:10284"/>
        <dbReference type="ChEBI" id="CHEBI:15378"/>
        <dbReference type="ChEBI" id="CHEBI:57856"/>
        <dbReference type="ChEBI" id="CHEBI:59789"/>
        <dbReference type="ChEBI" id="CHEBI:65315"/>
        <dbReference type="ChEBI" id="CHEBI:74502"/>
        <dbReference type="EC" id="2.1.1.193"/>
    </reaction>
</comment>
<sequence length="243" mass="26750">MMSGPRIYTPEPLADNTTIALDDQAVTHLVRVLRMKEGDDVRLFNGDGSEYQAQLIIESKKSASASVIHATRQDAPLTLQIHLGQVISKGDRMDFTIQKATELGVTDITPLTSERCDVRLKGDRMEKKLEHWQKVAISACEQSGRNTVPAIHPPKSLSDWSSGIEADRKLLLHPHNQKPLVSDQSPESIALLVGPEGGFSDIEVTQCQESGFDGLLLGPRILRTETAALTALSVLQYVWGDFR</sequence>
<organism evidence="15 16">
    <name type="scientific">Thalassolituus maritimus</name>
    <dbReference type="NCBI Taxonomy" id="484498"/>
    <lineage>
        <taxon>Bacteria</taxon>
        <taxon>Pseudomonadati</taxon>
        <taxon>Pseudomonadota</taxon>
        <taxon>Gammaproteobacteria</taxon>
        <taxon>Oceanospirillales</taxon>
        <taxon>Oceanospirillaceae</taxon>
        <taxon>Thalassolituus</taxon>
    </lineage>
</organism>
<evidence type="ECO:0000256" key="8">
    <source>
        <dbReference type="ARBA" id="ARBA00022679"/>
    </source>
</evidence>
<evidence type="ECO:0000256" key="7">
    <source>
        <dbReference type="ARBA" id="ARBA00022603"/>
    </source>
</evidence>
<evidence type="ECO:0000259" key="13">
    <source>
        <dbReference type="Pfam" id="PF04452"/>
    </source>
</evidence>
<proteinExistence type="inferred from homology"/>
<dbReference type="AlphaFoldDB" id="A0A1N7Q344"/>
<evidence type="ECO:0000313" key="15">
    <source>
        <dbReference type="EMBL" id="SIT17303.1"/>
    </source>
</evidence>
<dbReference type="InterPro" id="IPR029026">
    <property type="entry name" value="tRNA_m1G_MTases_N"/>
</dbReference>
<dbReference type="GO" id="GO:0070475">
    <property type="term" value="P:rRNA base methylation"/>
    <property type="evidence" value="ECO:0007669"/>
    <property type="project" value="TreeGrafter"/>
</dbReference>
<dbReference type="GO" id="GO:0005737">
    <property type="term" value="C:cytoplasm"/>
    <property type="evidence" value="ECO:0007669"/>
    <property type="project" value="UniProtKB-SubCell"/>
</dbReference>
<keyword evidence="9 12" id="KW-0949">S-adenosyl-L-methionine</keyword>
<dbReference type="InterPro" id="IPR046886">
    <property type="entry name" value="RsmE_MTase_dom"/>
</dbReference>
<dbReference type="CDD" id="cd18084">
    <property type="entry name" value="RsmE-like"/>
    <property type="match status" value="1"/>
</dbReference>
<dbReference type="PIRSF" id="PIRSF015601">
    <property type="entry name" value="MTase_slr0722"/>
    <property type="match status" value="1"/>
</dbReference>
<keyword evidence="7 12" id="KW-0489">Methyltransferase</keyword>
<dbReference type="Proteomes" id="UP000185639">
    <property type="component" value="Unassembled WGS sequence"/>
</dbReference>
<evidence type="ECO:0000256" key="9">
    <source>
        <dbReference type="ARBA" id="ARBA00022691"/>
    </source>
</evidence>
<reference evidence="16" key="1">
    <citation type="submission" date="2017-01" db="EMBL/GenBank/DDBJ databases">
        <authorList>
            <person name="Varghese N."/>
            <person name="Submissions S."/>
        </authorList>
    </citation>
    <scope>NUCLEOTIDE SEQUENCE [LARGE SCALE GENOMIC DNA]</scope>
    <source>
        <strain evidence="16">DSM 24913</strain>
    </source>
</reference>
<dbReference type="InterPro" id="IPR006700">
    <property type="entry name" value="RsmE"/>
</dbReference>
<feature type="domain" description="Ribosomal RNA small subunit methyltransferase E PUA-like" evidence="14">
    <location>
        <begin position="21"/>
        <end position="67"/>
    </location>
</feature>
<evidence type="ECO:0000256" key="4">
    <source>
        <dbReference type="ARBA" id="ARBA00013673"/>
    </source>
</evidence>
<dbReference type="InterPro" id="IPR029028">
    <property type="entry name" value="Alpha/beta_knot_MTases"/>
</dbReference>
<dbReference type="PANTHER" id="PTHR30027">
    <property type="entry name" value="RIBOSOMAL RNA SMALL SUBUNIT METHYLTRANSFERASE E"/>
    <property type="match status" value="1"/>
</dbReference>
<dbReference type="SUPFAM" id="SSF75217">
    <property type="entry name" value="alpha/beta knot"/>
    <property type="match status" value="1"/>
</dbReference>
<evidence type="ECO:0000313" key="16">
    <source>
        <dbReference type="Proteomes" id="UP000185639"/>
    </source>
</evidence>
<evidence type="ECO:0000256" key="12">
    <source>
        <dbReference type="PIRNR" id="PIRNR015601"/>
    </source>
</evidence>
<keyword evidence="16" id="KW-1185">Reference proteome</keyword>
<keyword evidence="6 12" id="KW-0698">rRNA processing</keyword>
<feature type="domain" description="Ribosomal RNA small subunit methyltransferase E methyltransferase" evidence="13">
    <location>
        <begin position="77"/>
        <end position="236"/>
    </location>
</feature>
<dbReference type="GO" id="GO:0070042">
    <property type="term" value="F:rRNA (uridine-N3-)-methyltransferase activity"/>
    <property type="evidence" value="ECO:0007669"/>
    <property type="project" value="TreeGrafter"/>
</dbReference>
<comment type="similarity">
    <text evidence="2 12">Belongs to the RNA methyltransferase RsmE family.</text>
</comment>
<comment type="function">
    <text evidence="10 12">Specifically methylates the N3 position of the uracil ring of uridine 1498 (m3U1498) in 16S rRNA. Acts on the fully assembled 30S ribosomal subunit.</text>
</comment>
<dbReference type="Pfam" id="PF04452">
    <property type="entry name" value="Methyltrans_RNA"/>
    <property type="match status" value="1"/>
</dbReference>
<evidence type="ECO:0000256" key="5">
    <source>
        <dbReference type="ARBA" id="ARBA00022490"/>
    </source>
</evidence>
<evidence type="ECO:0000256" key="2">
    <source>
        <dbReference type="ARBA" id="ARBA00005528"/>
    </source>
</evidence>
<gene>
    <name evidence="15" type="ORF">SAMN05421686_11320</name>
</gene>
<dbReference type="InterPro" id="IPR046887">
    <property type="entry name" value="RsmE_PUA-like"/>
</dbReference>
<evidence type="ECO:0000259" key="14">
    <source>
        <dbReference type="Pfam" id="PF20260"/>
    </source>
</evidence>
<dbReference type="STRING" id="484498.SAMN05421686_11320"/>
<keyword evidence="5 12" id="KW-0963">Cytoplasm</keyword>
<dbReference type="Gene3D" id="3.40.1280.10">
    <property type="match status" value="1"/>
</dbReference>
<dbReference type="NCBIfam" id="TIGR00046">
    <property type="entry name" value="RsmE family RNA methyltransferase"/>
    <property type="match status" value="1"/>
</dbReference>
<name>A0A1N7Q344_9GAMM</name>
<accession>A0A1N7Q344</accession>
<evidence type="ECO:0000256" key="3">
    <source>
        <dbReference type="ARBA" id="ARBA00012328"/>
    </source>
</evidence>
<dbReference type="Pfam" id="PF20260">
    <property type="entry name" value="PUA_4"/>
    <property type="match status" value="1"/>
</dbReference>
<evidence type="ECO:0000256" key="6">
    <source>
        <dbReference type="ARBA" id="ARBA00022552"/>
    </source>
</evidence>
<dbReference type="RefSeq" id="WP_245820121.1">
    <property type="nucleotide sequence ID" value="NZ_FTOH01000013.1"/>
</dbReference>
<dbReference type="InterPro" id="IPR015947">
    <property type="entry name" value="PUA-like_sf"/>
</dbReference>
<evidence type="ECO:0000256" key="11">
    <source>
        <dbReference type="ARBA" id="ARBA00047944"/>
    </source>
</evidence>
<dbReference type="Gene3D" id="2.40.240.20">
    <property type="entry name" value="Hypothetical PUA domain-like, domain 1"/>
    <property type="match status" value="1"/>
</dbReference>
<evidence type="ECO:0000256" key="1">
    <source>
        <dbReference type="ARBA" id="ARBA00004496"/>
    </source>
</evidence>
<dbReference type="NCBIfam" id="NF008692">
    <property type="entry name" value="PRK11713.1-5"/>
    <property type="match status" value="1"/>
</dbReference>